<name>A0A0G0I529_9BACT</name>
<evidence type="ECO:0000313" key="4">
    <source>
        <dbReference type="Proteomes" id="UP000034075"/>
    </source>
</evidence>
<dbReference type="InterPro" id="IPR036412">
    <property type="entry name" value="HAD-like_sf"/>
</dbReference>
<dbReference type="InterPro" id="IPR001757">
    <property type="entry name" value="P_typ_ATPase"/>
</dbReference>
<evidence type="ECO:0000313" key="3">
    <source>
        <dbReference type="EMBL" id="KKQ11191.1"/>
    </source>
</evidence>
<dbReference type="PRINTS" id="PR00119">
    <property type="entry name" value="CATATPASE"/>
</dbReference>
<evidence type="ECO:0000256" key="2">
    <source>
        <dbReference type="SAM" id="Phobius"/>
    </source>
</evidence>
<dbReference type="Proteomes" id="UP000034075">
    <property type="component" value="Unassembled WGS sequence"/>
</dbReference>
<organism evidence="3 4">
    <name type="scientific">candidate division WS6 bacterium GW2011_GWC2_36_7</name>
    <dbReference type="NCBI Taxonomy" id="1619091"/>
    <lineage>
        <taxon>Bacteria</taxon>
        <taxon>Candidatus Dojkabacteria</taxon>
    </lineage>
</organism>
<dbReference type="Gene3D" id="3.40.50.1000">
    <property type="entry name" value="HAD superfamily/HAD-like"/>
    <property type="match status" value="1"/>
</dbReference>
<keyword evidence="1" id="KW-1278">Translocase</keyword>
<accession>A0A0G0I529</accession>
<reference evidence="3" key="1">
    <citation type="journal article" date="2015" name="Nature">
        <title>rRNA introns, odd ribosomes, and small enigmatic genomes across a large radiation of phyla.</title>
        <authorList>
            <person name="Brown C.T."/>
            <person name="Hug L.A."/>
            <person name="Thomas B.C."/>
            <person name="Sharon I."/>
            <person name="Castelle C.J."/>
            <person name="Singh A."/>
            <person name="Wilkins M.J."/>
            <person name="Williams K.H."/>
            <person name="Banfield J.F."/>
        </authorList>
    </citation>
    <scope>NUCLEOTIDE SEQUENCE [LARGE SCALE GENOMIC DNA]</scope>
</reference>
<dbReference type="InterPro" id="IPR023214">
    <property type="entry name" value="HAD_sf"/>
</dbReference>
<keyword evidence="2" id="KW-1133">Transmembrane helix</keyword>
<dbReference type="PATRIC" id="fig|1619091.4.peg.472"/>
<dbReference type="NCBIfam" id="TIGR01494">
    <property type="entry name" value="ATPase_P-type"/>
    <property type="match status" value="1"/>
</dbReference>
<dbReference type="GO" id="GO:0055070">
    <property type="term" value="P:copper ion homeostasis"/>
    <property type="evidence" value="ECO:0007669"/>
    <property type="project" value="TreeGrafter"/>
</dbReference>
<protein>
    <submittedName>
        <fullName evidence="3">Heavy metal translocating P-type ATPase</fullName>
    </submittedName>
</protein>
<comment type="caution">
    <text evidence="3">The sequence shown here is derived from an EMBL/GenBank/DDBJ whole genome shotgun (WGS) entry which is preliminary data.</text>
</comment>
<gene>
    <name evidence="3" type="ORF">US24_C0038G0011</name>
</gene>
<dbReference type="Pfam" id="PF00702">
    <property type="entry name" value="Hydrolase"/>
    <property type="match status" value="1"/>
</dbReference>
<dbReference type="GO" id="GO:0016020">
    <property type="term" value="C:membrane"/>
    <property type="evidence" value="ECO:0007669"/>
    <property type="project" value="InterPro"/>
</dbReference>
<evidence type="ECO:0000256" key="1">
    <source>
        <dbReference type="ARBA" id="ARBA00022967"/>
    </source>
</evidence>
<dbReference type="GO" id="GO:0005507">
    <property type="term" value="F:copper ion binding"/>
    <property type="evidence" value="ECO:0007669"/>
    <property type="project" value="TreeGrafter"/>
</dbReference>
<keyword evidence="2" id="KW-0472">Membrane</keyword>
<proteinExistence type="predicted"/>
<keyword evidence="2" id="KW-0812">Transmembrane</keyword>
<feature type="transmembrane region" description="Helical" evidence="2">
    <location>
        <begin position="117"/>
        <end position="138"/>
    </location>
</feature>
<dbReference type="GO" id="GO:0043682">
    <property type="term" value="F:P-type divalent copper transporter activity"/>
    <property type="evidence" value="ECO:0007669"/>
    <property type="project" value="TreeGrafter"/>
</dbReference>
<dbReference type="SUPFAM" id="SSF56784">
    <property type="entry name" value="HAD-like"/>
    <property type="match status" value="1"/>
</dbReference>
<dbReference type="PRINTS" id="PR00120">
    <property type="entry name" value="HATPASE"/>
</dbReference>
<dbReference type="EMBL" id="LBSF01000038">
    <property type="protein sequence ID" value="KKQ11191.1"/>
    <property type="molecule type" value="Genomic_DNA"/>
</dbReference>
<dbReference type="GO" id="GO:0005524">
    <property type="term" value="F:ATP binding"/>
    <property type="evidence" value="ECO:0007669"/>
    <property type="project" value="InterPro"/>
</dbReference>
<dbReference type="AlphaFoldDB" id="A0A0G0I529"/>
<dbReference type="PANTHER" id="PTHR43520:SF8">
    <property type="entry name" value="P-TYPE CU(+) TRANSPORTER"/>
    <property type="match status" value="1"/>
</dbReference>
<dbReference type="GO" id="GO:0016887">
    <property type="term" value="F:ATP hydrolysis activity"/>
    <property type="evidence" value="ECO:0007669"/>
    <property type="project" value="InterPro"/>
</dbReference>
<feature type="transmembrane region" description="Helical" evidence="2">
    <location>
        <begin position="91"/>
        <end position="111"/>
    </location>
</feature>
<sequence>MDEVIADVLPQQKDSAIQEVKEKYQSIVAMVGDGINDAPALARADIGIAMGTGTDVAIDSGDIVLVSGSLLKIVDTINLSKQTMRILHENLYWAFGYNVIAIPIAMGILYIPFGILLSPIIASIAMAMSSVSVVGNSLRLRYVKV</sequence>
<dbReference type="PANTHER" id="PTHR43520">
    <property type="entry name" value="ATP7, ISOFORM B"/>
    <property type="match status" value="1"/>
</dbReference>